<sequence>MVAMLINEKSNSNAFASKAMLNILCAGLDILLEKANEHPPLQSNAHIPLATKRAFINAVSEQYGLAALLKIGAGVTKFVDSPIGQALLHDKDPLLLLKKWQRLERYVHSQHFVEFEFFENCVQVKHKSTAIEQPSLEEDLVVLGVLCALLHETSAHTVYLSRSESVNTGMFSYPALACDQAELNSDEPWYIHWSTSINTSVTSHVAQGKQASSQAIVDNTKQAIIALGLLDIELDKVARYLALSQRSLQRHLSAQGHSFAKLLQEVRVNSASHYLLEQSSCAAEIGFICGFADQAHFSRIFKLWTGMTPKQYAQLSMQK</sequence>
<organism evidence="5 6">
    <name type="scientific">Pseudoalteromonas neustonica</name>
    <dbReference type="NCBI Taxonomy" id="1840331"/>
    <lineage>
        <taxon>Bacteria</taxon>
        <taxon>Pseudomonadati</taxon>
        <taxon>Pseudomonadota</taxon>
        <taxon>Gammaproteobacteria</taxon>
        <taxon>Alteromonadales</taxon>
        <taxon>Pseudoalteromonadaceae</taxon>
        <taxon>Pseudoalteromonas</taxon>
    </lineage>
</organism>
<dbReference type="SUPFAM" id="SSF46689">
    <property type="entry name" value="Homeodomain-like"/>
    <property type="match status" value="1"/>
</dbReference>
<proteinExistence type="predicted"/>
<dbReference type="RefSeq" id="WP_197279083.1">
    <property type="nucleotide sequence ID" value="NZ_BDDS01000013.1"/>
</dbReference>
<dbReference type="SMART" id="SM00342">
    <property type="entry name" value="HTH_ARAC"/>
    <property type="match status" value="1"/>
</dbReference>
<dbReference type="PANTHER" id="PTHR47894:SF1">
    <property type="entry name" value="HTH-TYPE TRANSCRIPTIONAL REGULATOR VQSM"/>
    <property type="match status" value="1"/>
</dbReference>
<keyword evidence="2" id="KW-0238">DNA-binding</keyword>
<keyword evidence="1" id="KW-0805">Transcription regulation</keyword>
<dbReference type="Gene3D" id="1.10.10.60">
    <property type="entry name" value="Homeodomain-like"/>
    <property type="match status" value="1"/>
</dbReference>
<dbReference type="EMBL" id="JBBMQU010000017">
    <property type="protein sequence ID" value="MEM5551263.1"/>
    <property type="molecule type" value="Genomic_DNA"/>
</dbReference>
<dbReference type="InterPro" id="IPR009057">
    <property type="entry name" value="Homeodomain-like_sf"/>
</dbReference>
<dbReference type="Proteomes" id="UP001388366">
    <property type="component" value="Unassembled WGS sequence"/>
</dbReference>
<dbReference type="PANTHER" id="PTHR47894">
    <property type="entry name" value="HTH-TYPE TRANSCRIPTIONAL REGULATOR GADX"/>
    <property type="match status" value="1"/>
</dbReference>
<keyword evidence="3" id="KW-0804">Transcription</keyword>
<reference evidence="5 6" key="1">
    <citation type="submission" date="2024-03" db="EMBL/GenBank/DDBJ databases">
        <title>Community enrichment and isolation of bacterial strains for fucoidan degradation.</title>
        <authorList>
            <person name="Sichert A."/>
        </authorList>
    </citation>
    <scope>NUCLEOTIDE SEQUENCE [LARGE SCALE GENOMIC DNA]</scope>
    <source>
        <strain evidence="5 6">AS81</strain>
    </source>
</reference>
<evidence type="ECO:0000256" key="1">
    <source>
        <dbReference type="ARBA" id="ARBA00023015"/>
    </source>
</evidence>
<evidence type="ECO:0000313" key="6">
    <source>
        <dbReference type="Proteomes" id="UP001388366"/>
    </source>
</evidence>
<feature type="domain" description="HTH araC/xylS-type" evidence="4">
    <location>
        <begin position="210"/>
        <end position="315"/>
    </location>
</feature>
<protein>
    <submittedName>
        <fullName evidence="5">Helix-turn-helix domain-containing protein</fullName>
    </submittedName>
</protein>
<evidence type="ECO:0000256" key="2">
    <source>
        <dbReference type="ARBA" id="ARBA00023125"/>
    </source>
</evidence>
<evidence type="ECO:0000256" key="3">
    <source>
        <dbReference type="ARBA" id="ARBA00023163"/>
    </source>
</evidence>
<evidence type="ECO:0000313" key="5">
    <source>
        <dbReference type="EMBL" id="MEM5551263.1"/>
    </source>
</evidence>
<name>A0ABU9U3Z9_9GAMM</name>
<dbReference type="InterPro" id="IPR018060">
    <property type="entry name" value="HTH_AraC"/>
</dbReference>
<dbReference type="PROSITE" id="PS01124">
    <property type="entry name" value="HTH_ARAC_FAMILY_2"/>
    <property type="match status" value="1"/>
</dbReference>
<accession>A0ABU9U3Z9</accession>
<gene>
    <name evidence="5" type="ORF">WNY63_11045</name>
</gene>
<comment type="caution">
    <text evidence="5">The sequence shown here is derived from an EMBL/GenBank/DDBJ whole genome shotgun (WGS) entry which is preliminary data.</text>
</comment>
<evidence type="ECO:0000259" key="4">
    <source>
        <dbReference type="PROSITE" id="PS01124"/>
    </source>
</evidence>
<dbReference type="Pfam" id="PF12833">
    <property type="entry name" value="HTH_18"/>
    <property type="match status" value="1"/>
</dbReference>
<keyword evidence="6" id="KW-1185">Reference proteome</keyword>